<dbReference type="InterPro" id="IPR041698">
    <property type="entry name" value="Methyltransf_25"/>
</dbReference>
<dbReference type="Pfam" id="PF13649">
    <property type="entry name" value="Methyltransf_25"/>
    <property type="match status" value="1"/>
</dbReference>
<dbReference type="GO" id="GO:0032259">
    <property type="term" value="P:methylation"/>
    <property type="evidence" value="ECO:0007669"/>
    <property type="project" value="UniProtKB-KW"/>
</dbReference>
<keyword evidence="3" id="KW-1185">Reference proteome</keyword>
<feature type="domain" description="Methyltransferase" evidence="1">
    <location>
        <begin position="19"/>
        <end position="120"/>
    </location>
</feature>
<evidence type="ECO:0000259" key="1">
    <source>
        <dbReference type="Pfam" id="PF13649"/>
    </source>
</evidence>
<dbReference type="EMBL" id="QUMQ01000001">
    <property type="protein sequence ID" value="REF95821.1"/>
    <property type="molecule type" value="Genomic_DNA"/>
</dbReference>
<reference evidence="2 3" key="1">
    <citation type="submission" date="2018-08" db="EMBL/GenBank/DDBJ databases">
        <title>Sequencing the genomes of 1000 actinobacteria strains.</title>
        <authorList>
            <person name="Klenk H.-P."/>
        </authorList>
    </citation>
    <scope>NUCLEOTIDE SEQUENCE [LARGE SCALE GENOMIC DNA]</scope>
    <source>
        <strain evidence="2 3">DSM 44099</strain>
    </source>
</reference>
<accession>A0A3D9ZEU9</accession>
<proteinExistence type="predicted"/>
<protein>
    <submittedName>
        <fullName evidence="2">Methyltransferase family protein</fullName>
    </submittedName>
</protein>
<dbReference type="Proteomes" id="UP000256913">
    <property type="component" value="Unassembled WGS sequence"/>
</dbReference>
<dbReference type="CDD" id="cd02440">
    <property type="entry name" value="AdoMet_MTases"/>
    <property type="match status" value="1"/>
</dbReference>
<sequence length="172" mass="18208">MDRIRWSVDRVDPAPGERILEIGCGGGTAVELVCARLGSAGSVTAIDRSLTAVKKTLARNASCVAAGRATVFQAAFTFEGLARLADHSFDKVFSNNVNLFWTSPAEEELALLRRLLVPGGTMFACWGRGPTAGRSDQIAARAAARFTSAGFRTEVTSFEGMQCVAATPIPTP</sequence>
<gene>
    <name evidence="2" type="ORF">DFJ67_1783</name>
</gene>
<keyword evidence="2" id="KW-0808">Transferase</keyword>
<comment type="caution">
    <text evidence="2">The sequence shown here is derived from an EMBL/GenBank/DDBJ whole genome shotgun (WGS) entry which is preliminary data.</text>
</comment>
<dbReference type="Gene3D" id="3.40.50.150">
    <property type="entry name" value="Vaccinia Virus protein VP39"/>
    <property type="match status" value="1"/>
</dbReference>
<dbReference type="InterPro" id="IPR029063">
    <property type="entry name" value="SAM-dependent_MTases_sf"/>
</dbReference>
<dbReference type="AlphaFoldDB" id="A0A3D9ZEU9"/>
<evidence type="ECO:0000313" key="3">
    <source>
        <dbReference type="Proteomes" id="UP000256913"/>
    </source>
</evidence>
<name>A0A3D9ZEU9_9ACTN</name>
<dbReference type="RefSeq" id="WP_116067438.1">
    <property type="nucleotide sequence ID" value="NZ_BONB01000157.1"/>
</dbReference>
<dbReference type="GO" id="GO:0008168">
    <property type="term" value="F:methyltransferase activity"/>
    <property type="evidence" value="ECO:0007669"/>
    <property type="project" value="UniProtKB-KW"/>
</dbReference>
<organism evidence="2 3">
    <name type="scientific">Asanoa ferruginea</name>
    <dbReference type="NCBI Taxonomy" id="53367"/>
    <lineage>
        <taxon>Bacteria</taxon>
        <taxon>Bacillati</taxon>
        <taxon>Actinomycetota</taxon>
        <taxon>Actinomycetes</taxon>
        <taxon>Micromonosporales</taxon>
        <taxon>Micromonosporaceae</taxon>
        <taxon>Asanoa</taxon>
    </lineage>
</organism>
<dbReference type="OrthoDB" id="4571118at2"/>
<evidence type="ECO:0000313" key="2">
    <source>
        <dbReference type="EMBL" id="REF95821.1"/>
    </source>
</evidence>
<keyword evidence="2" id="KW-0489">Methyltransferase</keyword>
<dbReference type="SUPFAM" id="SSF53335">
    <property type="entry name" value="S-adenosyl-L-methionine-dependent methyltransferases"/>
    <property type="match status" value="1"/>
</dbReference>